<evidence type="ECO:0000313" key="3">
    <source>
        <dbReference type="Proteomes" id="UP000314294"/>
    </source>
</evidence>
<feature type="compositionally biased region" description="Low complexity" evidence="1">
    <location>
        <begin position="1"/>
        <end position="16"/>
    </location>
</feature>
<organism evidence="2 3">
    <name type="scientific">Liparis tanakae</name>
    <name type="common">Tanaka's snailfish</name>
    <dbReference type="NCBI Taxonomy" id="230148"/>
    <lineage>
        <taxon>Eukaryota</taxon>
        <taxon>Metazoa</taxon>
        <taxon>Chordata</taxon>
        <taxon>Craniata</taxon>
        <taxon>Vertebrata</taxon>
        <taxon>Euteleostomi</taxon>
        <taxon>Actinopterygii</taxon>
        <taxon>Neopterygii</taxon>
        <taxon>Teleostei</taxon>
        <taxon>Neoteleostei</taxon>
        <taxon>Acanthomorphata</taxon>
        <taxon>Eupercaria</taxon>
        <taxon>Perciformes</taxon>
        <taxon>Cottioidei</taxon>
        <taxon>Cottales</taxon>
        <taxon>Liparidae</taxon>
        <taxon>Liparis</taxon>
    </lineage>
</organism>
<dbReference type="EMBL" id="SRLO01001069">
    <property type="protein sequence ID" value="TNN41984.1"/>
    <property type="molecule type" value="Genomic_DNA"/>
</dbReference>
<dbReference type="Proteomes" id="UP000314294">
    <property type="component" value="Unassembled WGS sequence"/>
</dbReference>
<name>A0A4Z2FMF8_9TELE</name>
<evidence type="ECO:0000313" key="2">
    <source>
        <dbReference type="EMBL" id="TNN41984.1"/>
    </source>
</evidence>
<sequence>MAFMSRFSRSRSSSRSPSRKEPGRASPTPTVSELERLLCTGKTACNHADEVWPRLYIGDQ</sequence>
<comment type="caution">
    <text evidence="2">The sequence shown here is derived from an EMBL/GenBank/DDBJ whole genome shotgun (WGS) entry which is preliminary data.</text>
</comment>
<evidence type="ECO:0000256" key="1">
    <source>
        <dbReference type="SAM" id="MobiDB-lite"/>
    </source>
</evidence>
<proteinExistence type="predicted"/>
<dbReference type="OrthoDB" id="2017893at2759"/>
<gene>
    <name evidence="2" type="primary">Dusp26</name>
    <name evidence="2" type="ORF">EYF80_047851</name>
</gene>
<feature type="region of interest" description="Disordered" evidence="1">
    <location>
        <begin position="1"/>
        <end position="32"/>
    </location>
</feature>
<dbReference type="AlphaFoldDB" id="A0A4Z2FMF8"/>
<reference evidence="2 3" key="1">
    <citation type="submission" date="2019-03" db="EMBL/GenBank/DDBJ databases">
        <title>First draft genome of Liparis tanakae, snailfish: a comprehensive survey of snailfish specific genes.</title>
        <authorList>
            <person name="Kim W."/>
            <person name="Song I."/>
            <person name="Jeong J.-H."/>
            <person name="Kim D."/>
            <person name="Kim S."/>
            <person name="Ryu S."/>
            <person name="Song J.Y."/>
            <person name="Lee S.K."/>
        </authorList>
    </citation>
    <scope>NUCLEOTIDE SEQUENCE [LARGE SCALE GENOMIC DNA]</scope>
    <source>
        <tissue evidence="2">Muscle</tissue>
    </source>
</reference>
<protein>
    <submittedName>
        <fullName evidence="2">Dual specificity protein phosphatase 26</fullName>
    </submittedName>
</protein>
<keyword evidence="3" id="KW-1185">Reference proteome</keyword>
<accession>A0A4Z2FMF8</accession>